<sequence>MFDPSQLTINSKNYQVLDRIGEGSFGKVYKAKQFPNNQIVAIKIQNKITESEKILVKQFLGRKFKNLVNIFDYEEQQNLIYIVMEYCRVSLYDQIQKKTISPKDARYVMKEIINGIYELHKLGLAHRDIKPENILIYELQDQGQTQEIYKICDFGTSKELDKLQTKQVGTPYYLAPEQLQNNEQQQLYSSSIDIWAFGSVMYELFTNTPLFNGVTVVQIYNNILNLDINQKIDNLKDLELKYKNLLKRMLQRNPNDRINIDQIKKEIEEKRSFSVDRKPQFINNNFQFAKKNLDLKTPVQINQSAIINTNYQMTNSNAPLQFQNQNQQNQFKILAPCSNIQNSQQIAKPPLKFNQNQFQIQQKFTQHRQNNSVSDKQ</sequence>
<dbReference type="PROSITE" id="PS00108">
    <property type="entry name" value="PROTEIN_KINASE_ST"/>
    <property type="match status" value="1"/>
</dbReference>
<keyword evidence="2 3" id="KW-0067">ATP-binding</keyword>
<dbReference type="Proteomes" id="UP000692954">
    <property type="component" value="Unassembled WGS sequence"/>
</dbReference>
<protein>
    <recommendedName>
        <fullName evidence="6">Protein kinase domain-containing protein</fullName>
    </recommendedName>
</protein>
<comment type="caution">
    <text evidence="7">The sequence shown here is derived from an EMBL/GenBank/DDBJ whole genome shotgun (WGS) entry which is preliminary data.</text>
</comment>
<name>A0A8S1KGF4_9CILI</name>
<evidence type="ECO:0000256" key="5">
    <source>
        <dbReference type="SAM" id="Coils"/>
    </source>
</evidence>
<dbReference type="AlphaFoldDB" id="A0A8S1KGF4"/>
<accession>A0A8S1KGF4</accession>
<reference evidence="7" key="1">
    <citation type="submission" date="2021-01" db="EMBL/GenBank/DDBJ databases">
        <authorList>
            <consortium name="Genoscope - CEA"/>
            <person name="William W."/>
        </authorList>
    </citation>
    <scope>NUCLEOTIDE SEQUENCE</scope>
</reference>
<dbReference type="PROSITE" id="PS00107">
    <property type="entry name" value="PROTEIN_KINASE_ATP"/>
    <property type="match status" value="1"/>
</dbReference>
<evidence type="ECO:0000256" key="2">
    <source>
        <dbReference type="ARBA" id="ARBA00022840"/>
    </source>
</evidence>
<dbReference type="GO" id="GO:0004674">
    <property type="term" value="F:protein serine/threonine kinase activity"/>
    <property type="evidence" value="ECO:0007669"/>
    <property type="project" value="UniProtKB-KW"/>
</dbReference>
<keyword evidence="4" id="KW-0418">Kinase</keyword>
<dbReference type="InterPro" id="IPR008271">
    <property type="entry name" value="Ser/Thr_kinase_AS"/>
</dbReference>
<evidence type="ECO:0000256" key="3">
    <source>
        <dbReference type="PROSITE-ProRule" id="PRU10141"/>
    </source>
</evidence>
<keyword evidence="4" id="KW-0723">Serine/threonine-protein kinase</keyword>
<keyword evidence="1 3" id="KW-0547">Nucleotide-binding</keyword>
<dbReference type="InterPro" id="IPR017441">
    <property type="entry name" value="Protein_kinase_ATP_BS"/>
</dbReference>
<evidence type="ECO:0000256" key="1">
    <source>
        <dbReference type="ARBA" id="ARBA00022741"/>
    </source>
</evidence>
<evidence type="ECO:0000259" key="6">
    <source>
        <dbReference type="PROSITE" id="PS50011"/>
    </source>
</evidence>
<comment type="similarity">
    <text evidence="4">Belongs to the protein kinase superfamily.</text>
</comment>
<keyword evidence="5" id="KW-0175">Coiled coil</keyword>
<keyword evidence="4" id="KW-0808">Transferase</keyword>
<organism evidence="7 8">
    <name type="scientific">Paramecium sonneborni</name>
    <dbReference type="NCBI Taxonomy" id="65129"/>
    <lineage>
        <taxon>Eukaryota</taxon>
        <taxon>Sar</taxon>
        <taxon>Alveolata</taxon>
        <taxon>Ciliophora</taxon>
        <taxon>Intramacronucleata</taxon>
        <taxon>Oligohymenophorea</taxon>
        <taxon>Peniculida</taxon>
        <taxon>Parameciidae</taxon>
        <taxon>Paramecium</taxon>
    </lineage>
</organism>
<dbReference type="GO" id="GO:0005634">
    <property type="term" value="C:nucleus"/>
    <property type="evidence" value="ECO:0007669"/>
    <property type="project" value="TreeGrafter"/>
</dbReference>
<evidence type="ECO:0000313" key="8">
    <source>
        <dbReference type="Proteomes" id="UP000692954"/>
    </source>
</evidence>
<dbReference type="PROSITE" id="PS50011">
    <property type="entry name" value="PROTEIN_KINASE_DOM"/>
    <property type="match status" value="1"/>
</dbReference>
<dbReference type="EMBL" id="CAJJDN010000007">
    <property type="protein sequence ID" value="CAD8053313.1"/>
    <property type="molecule type" value="Genomic_DNA"/>
</dbReference>
<gene>
    <name evidence="7" type="ORF">PSON_ATCC_30995.1.T0070278</name>
</gene>
<proteinExistence type="inferred from homology"/>
<dbReference type="SMART" id="SM00220">
    <property type="entry name" value="S_TKc"/>
    <property type="match status" value="1"/>
</dbReference>
<feature type="coiled-coil region" evidence="5">
    <location>
        <begin position="221"/>
        <end position="248"/>
    </location>
</feature>
<feature type="domain" description="Protein kinase" evidence="6">
    <location>
        <begin position="14"/>
        <end position="274"/>
    </location>
</feature>
<dbReference type="GO" id="GO:0005737">
    <property type="term" value="C:cytoplasm"/>
    <property type="evidence" value="ECO:0007669"/>
    <property type="project" value="TreeGrafter"/>
</dbReference>
<dbReference type="OrthoDB" id="7869584at2759"/>
<keyword evidence="8" id="KW-1185">Reference proteome</keyword>
<dbReference type="PANTHER" id="PTHR44167">
    <property type="entry name" value="OVARIAN-SPECIFIC SERINE/THREONINE-PROTEIN KINASE LOK-RELATED"/>
    <property type="match status" value="1"/>
</dbReference>
<evidence type="ECO:0000256" key="4">
    <source>
        <dbReference type="RuleBase" id="RU000304"/>
    </source>
</evidence>
<dbReference type="GO" id="GO:0044773">
    <property type="term" value="P:mitotic DNA damage checkpoint signaling"/>
    <property type="evidence" value="ECO:0007669"/>
    <property type="project" value="TreeGrafter"/>
</dbReference>
<dbReference type="InterPro" id="IPR000719">
    <property type="entry name" value="Prot_kinase_dom"/>
</dbReference>
<dbReference type="Pfam" id="PF00069">
    <property type="entry name" value="Pkinase"/>
    <property type="match status" value="1"/>
</dbReference>
<feature type="binding site" evidence="3">
    <location>
        <position position="43"/>
    </location>
    <ligand>
        <name>ATP</name>
        <dbReference type="ChEBI" id="CHEBI:30616"/>
    </ligand>
</feature>
<dbReference type="GO" id="GO:0005524">
    <property type="term" value="F:ATP binding"/>
    <property type="evidence" value="ECO:0007669"/>
    <property type="project" value="UniProtKB-UniRule"/>
</dbReference>
<dbReference type="PANTHER" id="PTHR44167:SF24">
    <property type="entry name" value="SERINE_THREONINE-PROTEIN KINASE CHK2"/>
    <property type="match status" value="1"/>
</dbReference>
<evidence type="ECO:0000313" key="7">
    <source>
        <dbReference type="EMBL" id="CAD8053313.1"/>
    </source>
</evidence>